<dbReference type="InParanoid" id="A0A194WTR2"/>
<evidence type="ECO:0000313" key="2">
    <source>
        <dbReference type="EMBL" id="KUJ11348.1"/>
    </source>
</evidence>
<feature type="region of interest" description="Disordered" evidence="1">
    <location>
        <begin position="67"/>
        <end position="97"/>
    </location>
</feature>
<proteinExistence type="predicted"/>
<dbReference type="EMBL" id="KQ947427">
    <property type="protein sequence ID" value="KUJ11348.1"/>
    <property type="molecule type" value="Genomic_DNA"/>
</dbReference>
<organism evidence="2 3">
    <name type="scientific">Mollisia scopiformis</name>
    <name type="common">Conifer needle endophyte fungus</name>
    <name type="synonym">Phialocephala scopiformis</name>
    <dbReference type="NCBI Taxonomy" id="149040"/>
    <lineage>
        <taxon>Eukaryota</taxon>
        <taxon>Fungi</taxon>
        <taxon>Dikarya</taxon>
        <taxon>Ascomycota</taxon>
        <taxon>Pezizomycotina</taxon>
        <taxon>Leotiomycetes</taxon>
        <taxon>Helotiales</taxon>
        <taxon>Mollisiaceae</taxon>
        <taxon>Mollisia</taxon>
    </lineage>
</organism>
<dbReference type="Proteomes" id="UP000070700">
    <property type="component" value="Unassembled WGS sequence"/>
</dbReference>
<feature type="compositionally biased region" description="Acidic residues" evidence="1">
    <location>
        <begin position="128"/>
        <end position="147"/>
    </location>
</feature>
<evidence type="ECO:0000256" key="1">
    <source>
        <dbReference type="SAM" id="MobiDB-lite"/>
    </source>
</evidence>
<name>A0A194WTR2_MOLSC</name>
<accession>A0A194WTR2</accession>
<reference evidence="2 3" key="1">
    <citation type="submission" date="2015-10" db="EMBL/GenBank/DDBJ databases">
        <title>Full genome of DAOMC 229536 Phialocephala scopiformis, a fungal endophyte of spruce producing the potent anti-insectan compound rugulosin.</title>
        <authorList>
            <consortium name="DOE Joint Genome Institute"/>
            <person name="Walker A.K."/>
            <person name="Frasz S.L."/>
            <person name="Seifert K.A."/>
            <person name="Miller J.D."/>
            <person name="Mondo S.J."/>
            <person name="Labutti K."/>
            <person name="Lipzen A."/>
            <person name="Dockter R."/>
            <person name="Kennedy M."/>
            <person name="Grigoriev I.V."/>
            <person name="Spatafora J.W."/>
        </authorList>
    </citation>
    <scope>NUCLEOTIDE SEQUENCE [LARGE SCALE GENOMIC DNA]</scope>
    <source>
        <strain evidence="2 3">CBS 120377</strain>
    </source>
</reference>
<feature type="compositionally biased region" description="Polar residues" evidence="1">
    <location>
        <begin position="67"/>
        <end position="89"/>
    </location>
</feature>
<feature type="compositionally biased region" description="Basic residues" evidence="1">
    <location>
        <begin position="179"/>
        <end position="189"/>
    </location>
</feature>
<protein>
    <submittedName>
        <fullName evidence="2">Uncharacterized protein</fullName>
    </submittedName>
</protein>
<gene>
    <name evidence="2" type="ORF">LY89DRAFT_759284</name>
</gene>
<feature type="region of interest" description="Disordered" evidence="1">
    <location>
        <begin position="119"/>
        <end position="189"/>
    </location>
</feature>
<keyword evidence="3" id="KW-1185">Reference proteome</keyword>
<dbReference type="RefSeq" id="XP_018065703.1">
    <property type="nucleotide sequence ID" value="XM_018221460.1"/>
</dbReference>
<dbReference type="AlphaFoldDB" id="A0A194WTR2"/>
<dbReference type="KEGG" id="psco:LY89DRAFT_759284"/>
<dbReference type="GeneID" id="28831186"/>
<sequence>MIRSLSTYTFHSNYSNISQSAAEVSTSKMTNILSNFEGSDQDQNIGIEKVDQTLITRVEAWLNSISEGAPDTTSSTATESQQKEFSNTLSEDDTHQFDFKPYSSVPSIDIWDWVKQPPSPEKWCESVGDADDESSLDDADSTPESDWETSSLVGSCKESASDGDSRSKYPENCEMKLPLTKRLRSPNNT</sequence>
<evidence type="ECO:0000313" key="3">
    <source>
        <dbReference type="Proteomes" id="UP000070700"/>
    </source>
</evidence>
<feature type="compositionally biased region" description="Basic and acidic residues" evidence="1">
    <location>
        <begin position="159"/>
        <end position="174"/>
    </location>
</feature>